<evidence type="ECO:0000313" key="3">
    <source>
        <dbReference type="EMBL" id="CEM20039.1"/>
    </source>
</evidence>
<feature type="compositionally biased region" description="Basic and acidic residues" evidence="1">
    <location>
        <begin position="71"/>
        <end position="81"/>
    </location>
</feature>
<dbReference type="InParanoid" id="A0A0G4FY10"/>
<protein>
    <recommendedName>
        <fullName evidence="5">SMB domain-containing protein</fullName>
    </recommendedName>
</protein>
<feature type="chain" id="PRO_5005189418" description="SMB domain-containing protein" evidence="2">
    <location>
        <begin position="18"/>
        <end position="260"/>
    </location>
</feature>
<evidence type="ECO:0000313" key="4">
    <source>
        <dbReference type="Proteomes" id="UP000041254"/>
    </source>
</evidence>
<feature type="compositionally biased region" description="Acidic residues" evidence="1">
    <location>
        <begin position="82"/>
        <end position="92"/>
    </location>
</feature>
<name>A0A0G4FY10_VITBC</name>
<evidence type="ECO:0008006" key="5">
    <source>
        <dbReference type="Google" id="ProtNLM"/>
    </source>
</evidence>
<proteinExistence type="predicted"/>
<evidence type="ECO:0000256" key="1">
    <source>
        <dbReference type="SAM" id="MobiDB-lite"/>
    </source>
</evidence>
<accession>A0A0G4FY10</accession>
<feature type="compositionally biased region" description="Polar residues" evidence="1">
    <location>
        <begin position="94"/>
        <end position="108"/>
    </location>
</feature>
<dbReference type="Proteomes" id="UP000041254">
    <property type="component" value="Unassembled WGS sequence"/>
</dbReference>
<keyword evidence="4" id="KW-1185">Reference proteome</keyword>
<evidence type="ECO:0000256" key="2">
    <source>
        <dbReference type="SAM" id="SignalP"/>
    </source>
</evidence>
<feature type="compositionally biased region" description="Acidic residues" evidence="1">
    <location>
        <begin position="49"/>
        <end position="67"/>
    </location>
</feature>
<keyword evidence="2" id="KW-0732">Signal</keyword>
<feature type="signal peptide" evidence="2">
    <location>
        <begin position="1"/>
        <end position="17"/>
    </location>
</feature>
<feature type="region of interest" description="Disordered" evidence="1">
    <location>
        <begin position="49"/>
        <end position="114"/>
    </location>
</feature>
<dbReference type="EMBL" id="CDMY01000520">
    <property type="protein sequence ID" value="CEM20039.1"/>
    <property type="molecule type" value="Genomic_DNA"/>
</dbReference>
<gene>
    <name evidence="3" type="ORF">Vbra_6031</name>
</gene>
<reference evidence="3 4" key="1">
    <citation type="submission" date="2014-11" db="EMBL/GenBank/DDBJ databases">
        <authorList>
            <person name="Zhu J."/>
            <person name="Qi W."/>
            <person name="Song R."/>
        </authorList>
    </citation>
    <scope>NUCLEOTIDE SEQUENCE [LARGE SCALE GENOMIC DNA]</scope>
</reference>
<sequence length="260" mass="29286">MTRLLVVFAALVTMGLAAPYADPPVPAADPESPEFQLGDAPRTVELEEDLGGFTEQDDDADGDDVWEDWMNPEHPDSPYRDEADEDGMEEEQASSHGNTTAVSEQQRPIGSRCSRTRDCNSKNCVNGWCWPKKALAPYGHRCRYDNDCCSNDCDDQRCDRRNRKCNRKLYGCMKRKTPSTPFNLHKYVCMTDLKPGPSGPTRLHKSGNEACKKYGWRGCLWMEVSCHNNNTPETWRRSSNTCAHRGPFAANGCAYRAVCF</sequence>
<organism evidence="3 4">
    <name type="scientific">Vitrella brassicaformis (strain CCMP3155)</name>
    <dbReference type="NCBI Taxonomy" id="1169540"/>
    <lineage>
        <taxon>Eukaryota</taxon>
        <taxon>Sar</taxon>
        <taxon>Alveolata</taxon>
        <taxon>Colpodellida</taxon>
        <taxon>Vitrellaceae</taxon>
        <taxon>Vitrella</taxon>
    </lineage>
</organism>
<dbReference type="VEuPathDB" id="CryptoDB:Vbra_6031"/>
<dbReference type="AlphaFoldDB" id="A0A0G4FY10"/>